<dbReference type="PANTHER" id="PTHR33375">
    <property type="entry name" value="CHROMOSOME-PARTITIONING PROTEIN PARB-RELATED"/>
    <property type="match status" value="1"/>
</dbReference>
<dbReference type="SUPFAM" id="SSF110849">
    <property type="entry name" value="ParB/Sulfiredoxin"/>
    <property type="match status" value="1"/>
</dbReference>
<dbReference type="RefSeq" id="WP_286337548.1">
    <property type="nucleotide sequence ID" value="NZ_AP027370.1"/>
</dbReference>
<sequence>MGKKGKSKSLGRGLGAILGEVAEAYENEFKSDEKSAAEQIVELPLSDIVPNPYQPRTHFDESSIRELSESIKRHGLLQPVVVIEQNGEYVLIAGERRVRASKLAGLETIRAIVADIDRTRFRELALIENIQRESLNPVELAKSYKELIDEYGITQDELSKIIHKSRTQIANTMRLLQLSGYVLEKLSKSIISQGHAKVIVGLDEKDQKVVCDTIVGQKLSVRETEQLVAGMKSVEKKKPHAKKTSGLDLSAYADLIKEHIPYKVNIKQQKVEIRFSDENELKDFIKRFSSNL</sequence>
<dbReference type="InterPro" id="IPR041468">
    <property type="entry name" value="HTH_ParB/Spo0J"/>
</dbReference>
<dbReference type="SMART" id="SM00470">
    <property type="entry name" value="ParB"/>
    <property type="match status" value="1"/>
</dbReference>
<dbReference type="EMBL" id="AP027370">
    <property type="protein sequence ID" value="BDY12346.1"/>
    <property type="molecule type" value="Genomic_DNA"/>
</dbReference>
<dbReference type="InterPro" id="IPR036086">
    <property type="entry name" value="ParB/Sulfiredoxin_sf"/>
</dbReference>
<dbReference type="PANTHER" id="PTHR33375:SF1">
    <property type="entry name" value="CHROMOSOME-PARTITIONING PROTEIN PARB-RELATED"/>
    <property type="match status" value="1"/>
</dbReference>
<keyword evidence="5" id="KW-1185">Reference proteome</keyword>
<evidence type="ECO:0000256" key="2">
    <source>
        <dbReference type="ARBA" id="ARBA00022829"/>
    </source>
</evidence>
<keyword evidence="2" id="KW-0159">Chromosome partition</keyword>
<dbReference type="CDD" id="cd16393">
    <property type="entry name" value="SPO0J_N"/>
    <property type="match status" value="1"/>
</dbReference>
<dbReference type="Gene3D" id="1.10.10.2830">
    <property type="match status" value="1"/>
</dbReference>
<dbReference type="Proteomes" id="UP001321445">
    <property type="component" value="Chromosome"/>
</dbReference>
<dbReference type="InterPro" id="IPR004437">
    <property type="entry name" value="ParB/RepB/Spo0J"/>
</dbReference>
<accession>A0ABM8FLL5</accession>
<evidence type="ECO:0000259" key="3">
    <source>
        <dbReference type="SMART" id="SM00470"/>
    </source>
</evidence>
<proteinExistence type="inferred from homology"/>
<gene>
    <name evidence="4" type="primary">parB</name>
    <name evidence="4" type="ORF">HCR_06580</name>
</gene>
<feature type="domain" description="ParB-like N-terminal" evidence="3">
    <location>
        <begin position="41"/>
        <end position="130"/>
    </location>
</feature>
<reference evidence="4 5" key="1">
    <citation type="submission" date="2023-03" db="EMBL/GenBank/DDBJ databases">
        <title>Description of Hydrogenimonas sp. ISO32.</title>
        <authorList>
            <person name="Mino S."/>
            <person name="Fukazawa S."/>
            <person name="Sawabe T."/>
        </authorList>
    </citation>
    <scope>NUCLEOTIDE SEQUENCE [LARGE SCALE GENOMIC DNA]</scope>
    <source>
        <strain evidence="4 5">ISO32</strain>
    </source>
</reference>
<dbReference type="Gene3D" id="3.90.1530.30">
    <property type="match status" value="1"/>
</dbReference>
<dbReference type="InterPro" id="IPR050336">
    <property type="entry name" value="Chromosome_partition/occlusion"/>
</dbReference>
<dbReference type="Pfam" id="PF17762">
    <property type="entry name" value="HTH_ParB"/>
    <property type="match status" value="1"/>
</dbReference>
<evidence type="ECO:0000313" key="5">
    <source>
        <dbReference type="Proteomes" id="UP001321445"/>
    </source>
</evidence>
<organism evidence="4 5">
    <name type="scientific">Hydrogenimonas cancrithermarum</name>
    <dbReference type="NCBI Taxonomy" id="2993563"/>
    <lineage>
        <taxon>Bacteria</taxon>
        <taxon>Pseudomonadati</taxon>
        <taxon>Campylobacterota</taxon>
        <taxon>Epsilonproteobacteria</taxon>
        <taxon>Campylobacterales</taxon>
        <taxon>Hydrogenimonadaceae</taxon>
        <taxon>Hydrogenimonas</taxon>
    </lineage>
</organism>
<protein>
    <submittedName>
        <fullName evidence="4">Chromosome-partitioning protein ParB</fullName>
    </submittedName>
</protein>
<name>A0ABM8FLL5_9BACT</name>
<evidence type="ECO:0000313" key="4">
    <source>
        <dbReference type="EMBL" id="BDY12346.1"/>
    </source>
</evidence>
<dbReference type="InterPro" id="IPR003115">
    <property type="entry name" value="ParB_N"/>
</dbReference>
<dbReference type="NCBIfam" id="TIGR00180">
    <property type="entry name" value="parB_part"/>
    <property type="match status" value="1"/>
</dbReference>
<comment type="similarity">
    <text evidence="1">Belongs to the ParB family.</text>
</comment>
<dbReference type="Pfam" id="PF02195">
    <property type="entry name" value="ParB_N"/>
    <property type="match status" value="1"/>
</dbReference>
<evidence type="ECO:0000256" key="1">
    <source>
        <dbReference type="ARBA" id="ARBA00006295"/>
    </source>
</evidence>